<accession>A0A9Q1FDW5</accession>
<dbReference type="EMBL" id="JAINUF010000006">
    <property type="protein sequence ID" value="KAJ8356442.1"/>
    <property type="molecule type" value="Genomic_DNA"/>
</dbReference>
<dbReference type="Proteomes" id="UP001152622">
    <property type="component" value="Chromosome 6"/>
</dbReference>
<dbReference type="AlphaFoldDB" id="A0A9Q1FDW5"/>
<evidence type="ECO:0000313" key="1">
    <source>
        <dbReference type="EMBL" id="KAJ8356442.1"/>
    </source>
</evidence>
<keyword evidence="2" id="KW-1185">Reference proteome</keyword>
<gene>
    <name evidence="1" type="ORF">SKAU_G00192360</name>
</gene>
<organism evidence="1 2">
    <name type="scientific">Synaphobranchus kaupii</name>
    <name type="common">Kaup's arrowtooth eel</name>
    <dbReference type="NCBI Taxonomy" id="118154"/>
    <lineage>
        <taxon>Eukaryota</taxon>
        <taxon>Metazoa</taxon>
        <taxon>Chordata</taxon>
        <taxon>Craniata</taxon>
        <taxon>Vertebrata</taxon>
        <taxon>Euteleostomi</taxon>
        <taxon>Actinopterygii</taxon>
        <taxon>Neopterygii</taxon>
        <taxon>Teleostei</taxon>
        <taxon>Anguilliformes</taxon>
        <taxon>Synaphobranchidae</taxon>
        <taxon>Synaphobranchus</taxon>
    </lineage>
</organism>
<evidence type="ECO:0000313" key="2">
    <source>
        <dbReference type="Proteomes" id="UP001152622"/>
    </source>
</evidence>
<reference evidence="1" key="1">
    <citation type="journal article" date="2023" name="Science">
        <title>Genome structures resolve the early diversification of teleost fishes.</title>
        <authorList>
            <person name="Parey E."/>
            <person name="Louis A."/>
            <person name="Montfort J."/>
            <person name="Bouchez O."/>
            <person name="Roques C."/>
            <person name="Iampietro C."/>
            <person name="Lluch J."/>
            <person name="Castinel A."/>
            <person name="Donnadieu C."/>
            <person name="Desvignes T."/>
            <person name="Floi Bucao C."/>
            <person name="Jouanno E."/>
            <person name="Wen M."/>
            <person name="Mejri S."/>
            <person name="Dirks R."/>
            <person name="Jansen H."/>
            <person name="Henkel C."/>
            <person name="Chen W.J."/>
            <person name="Zahm M."/>
            <person name="Cabau C."/>
            <person name="Klopp C."/>
            <person name="Thompson A.W."/>
            <person name="Robinson-Rechavi M."/>
            <person name="Braasch I."/>
            <person name="Lecointre G."/>
            <person name="Bobe J."/>
            <person name="Postlethwait J.H."/>
            <person name="Berthelot C."/>
            <person name="Roest Crollius H."/>
            <person name="Guiguen Y."/>
        </authorList>
    </citation>
    <scope>NUCLEOTIDE SEQUENCE</scope>
    <source>
        <strain evidence="1">WJC10195</strain>
    </source>
</reference>
<protein>
    <submittedName>
        <fullName evidence="1">Uncharacterized protein</fullName>
    </submittedName>
</protein>
<name>A0A9Q1FDW5_SYNKA</name>
<sequence length="131" mass="13954">MGMAFQAGAREGDVTWLGSVRSHANVPISAGQLPALALTPLSSRGRMKHFRCRSPRTRSTLSASRWCCRGTGGPDDVLIPDLCVLIWDDPDSLGVSCANQPGTIARKGTAPSSPITLQPSLMWARPPEGWG</sequence>
<proteinExistence type="predicted"/>
<comment type="caution">
    <text evidence="1">The sequence shown here is derived from an EMBL/GenBank/DDBJ whole genome shotgun (WGS) entry which is preliminary data.</text>
</comment>